<reference evidence="7 8" key="1">
    <citation type="submission" date="2022-09" db="EMBL/GenBank/DDBJ databases">
        <title>Draft genome of isolate Be4.</title>
        <authorList>
            <person name="Sanchez-Castro I."/>
            <person name="Martinez-Rodriguez P."/>
            <person name="Descostes M."/>
            <person name="Merroun M."/>
        </authorList>
    </citation>
    <scope>NUCLEOTIDE SEQUENCE [LARGE SCALE GENOMIC DNA]</scope>
    <source>
        <strain evidence="7 8">Be4</strain>
    </source>
</reference>
<evidence type="ECO:0000256" key="2">
    <source>
        <dbReference type="ARBA" id="ARBA00022448"/>
    </source>
</evidence>
<evidence type="ECO:0000256" key="4">
    <source>
        <dbReference type="ARBA" id="ARBA00022970"/>
    </source>
</evidence>
<keyword evidence="8" id="KW-1185">Reference proteome</keyword>
<evidence type="ECO:0000259" key="6">
    <source>
        <dbReference type="Pfam" id="PF13458"/>
    </source>
</evidence>
<sequence length="385" mass="41001">MMITQNLRTLLATAALATTAAQAFAQDTIKIGVTMPLTGSVAASGTYVTNGARIAAEVINRKGGVLGKKLELVIEDNKSNPREAVNSAEKLILKDKVPVMMGAWSSTFTLAVMPKLVEYGVPMVVETASSGKITTAGNPWIFRISPTSSMESLAFGKQLDSFSPAIKKVDFLSVNNDWGLGATAAFKKMLEAKGVTVGRAETMAPDATDLSAQLAALKNTGADTLIVTSGIEQLTLAIRQAGEQRLAQRIITTGGSFPEPLLKTPGPKGYASQHLLFFAPWDLTRAKYPEVAKEFADAWTERKWDLPGQSEGFRGYDAILTIAEAIRIAGKAEPAAIRDALWKVKVKGVNGDIAFAKDGPAGKESGQNEASVYVVELKDGKVQVK</sequence>
<accession>A0ABT2PKV6</accession>
<comment type="similarity">
    <text evidence="1">Belongs to the leucine-binding protein family.</text>
</comment>
<dbReference type="Pfam" id="PF13458">
    <property type="entry name" value="Peripla_BP_6"/>
    <property type="match status" value="1"/>
</dbReference>
<keyword evidence="2" id="KW-0813">Transport</keyword>
<proteinExistence type="inferred from homology"/>
<dbReference type="SUPFAM" id="SSF53822">
    <property type="entry name" value="Periplasmic binding protein-like I"/>
    <property type="match status" value="1"/>
</dbReference>
<dbReference type="PANTHER" id="PTHR30483:SF6">
    <property type="entry name" value="PERIPLASMIC BINDING PROTEIN OF ABC TRANSPORTER FOR NATURAL AMINO ACIDS"/>
    <property type="match status" value="1"/>
</dbReference>
<dbReference type="EMBL" id="JAODYH010000003">
    <property type="protein sequence ID" value="MCT9810469.1"/>
    <property type="molecule type" value="Genomic_DNA"/>
</dbReference>
<comment type="caution">
    <text evidence="7">The sequence shown here is derived from an EMBL/GenBank/DDBJ whole genome shotgun (WGS) entry which is preliminary data.</text>
</comment>
<dbReference type="InterPro" id="IPR028082">
    <property type="entry name" value="Peripla_BP_I"/>
</dbReference>
<feature type="signal peptide" evidence="5">
    <location>
        <begin position="1"/>
        <end position="25"/>
    </location>
</feature>
<evidence type="ECO:0000256" key="1">
    <source>
        <dbReference type="ARBA" id="ARBA00010062"/>
    </source>
</evidence>
<organism evidence="7 8">
    <name type="scientific">Acidovorax bellezanensis</name>
    <dbReference type="NCBI Taxonomy" id="2976702"/>
    <lineage>
        <taxon>Bacteria</taxon>
        <taxon>Pseudomonadati</taxon>
        <taxon>Pseudomonadota</taxon>
        <taxon>Betaproteobacteria</taxon>
        <taxon>Burkholderiales</taxon>
        <taxon>Comamonadaceae</taxon>
        <taxon>Acidovorax</taxon>
    </lineage>
</organism>
<dbReference type="InterPro" id="IPR028081">
    <property type="entry name" value="Leu-bd"/>
</dbReference>
<dbReference type="Gene3D" id="3.40.50.2300">
    <property type="match status" value="2"/>
</dbReference>
<dbReference type="PRINTS" id="PR00337">
    <property type="entry name" value="LEUILEVALBP"/>
</dbReference>
<evidence type="ECO:0000256" key="3">
    <source>
        <dbReference type="ARBA" id="ARBA00022729"/>
    </source>
</evidence>
<evidence type="ECO:0000256" key="5">
    <source>
        <dbReference type="SAM" id="SignalP"/>
    </source>
</evidence>
<keyword evidence="3 5" id="KW-0732">Signal</keyword>
<dbReference type="Proteomes" id="UP001525968">
    <property type="component" value="Unassembled WGS sequence"/>
</dbReference>
<dbReference type="InterPro" id="IPR000709">
    <property type="entry name" value="Leu_Ile_Val-bd"/>
</dbReference>
<dbReference type="RefSeq" id="WP_261499495.1">
    <property type="nucleotide sequence ID" value="NZ_JAODYH010000003.1"/>
</dbReference>
<gene>
    <name evidence="7" type="ORF">N0K08_07485</name>
</gene>
<feature type="chain" id="PRO_5046467810" evidence="5">
    <location>
        <begin position="26"/>
        <end position="385"/>
    </location>
</feature>
<feature type="domain" description="Leucine-binding protein" evidence="6">
    <location>
        <begin position="28"/>
        <end position="380"/>
    </location>
</feature>
<name>A0ABT2PKV6_9BURK</name>
<evidence type="ECO:0000313" key="7">
    <source>
        <dbReference type="EMBL" id="MCT9810469.1"/>
    </source>
</evidence>
<keyword evidence="4" id="KW-0029">Amino-acid transport</keyword>
<protein>
    <submittedName>
        <fullName evidence="7">ABC transporter substrate-binding protein</fullName>
    </submittedName>
</protein>
<evidence type="ECO:0000313" key="8">
    <source>
        <dbReference type="Proteomes" id="UP001525968"/>
    </source>
</evidence>
<dbReference type="CDD" id="cd19980">
    <property type="entry name" value="PBP1_ABC_ligand_binding-like"/>
    <property type="match status" value="1"/>
</dbReference>
<dbReference type="InterPro" id="IPR051010">
    <property type="entry name" value="BCAA_transport"/>
</dbReference>
<dbReference type="PANTHER" id="PTHR30483">
    <property type="entry name" value="LEUCINE-SPECIFIC-BINDING PROTEIN"/>
    <property type="match status" value="1"/>
</dbReference>